<reference evidence="12 13" key="1">
    <citation type="journal article" date="2010" name="Stand. Genomic Sci.">
        <title>Complete genome sequence of Coraliomargarita akajimensis type strain (04OKA010-24).</title>
        <authorList>
            <person name="Mavromatis K."/>
            <person name="Abt B."/>
            <person name="Brambilla E."/>
            <person name="Lapidus A."/>
            <person name="Copeland A."/>
            <person name="Deshpande S."/>
            <person name="Nolan M."/>
            <person name="Lucas S."/>
            <person name="Tice H."/>
            <person name="Cheng J.F."/>
            <person name="Han C."/>
            <person name="Detter J.C."/>
            <person name="Woyke T."/>
            <person name="Goodwin L."/>
            <person name="Pitluck S."/>
            <person name="Held B."/>
            <person name="Brettin T."/>
            <person name="Tapia R."/>
            <person name="Ivanova N."/>
            <person name="Mikhailova N."/>
            <person name="Pati A."/>
            <person name="Liolios K."/>
            <person name="Chen A."/>
            <person name="Palaniappan K."/>
            <person name="Land M."/>
            <person name="Hauser L."/>
            <person name="Chang Y.J."/>
            <person name="Jeffries C.D."/>
            <person name="Rohde M."/>
            <person name="Goker M."/>
            <person name="Bristow J."/>
            <person name="Eisen J.A."/>
            <person name="Markowitz V."/>
            <person name="Hugenholtz P."/>
            <person name="Klenk H.P."/>
            <person name="Kyrpides N.C."/>
        </authorList>
    </citation>
    <scope>NUCLEOTIDE SEQUENCE [LARGE SCALE GENOMIC DNA]</scope>
    <source>
        <strain evidence="13">DSM 45221 / IAM 15411 / JCM 23193 / KCTC 12865</strain>
    </source>
</reference>
<evidence type="ECO:0000259" key="10">
    <source>
        <dbReference type="Pfam" id="PF01729"/>
    </source>
</evidence>
<evidence type="ECO:0000313" key="13">
    <source>
        <dbReference type="Proteomes" id="UP000000925"/>
    </source>
</evidence>
<keyword evidence="7 9" id="KW-0808">Transferase</keyword>
<proteinExistence type="inferred from homology"/>
<dbReference type="SUPFAM" id="SSF54675">
    <property type="entry name" value="Nicotinate/Quinolinate PRTase N-terminal domain-like"/>
    <property type="match status" value="1"/>
</dbReference>
<protein>
    <recommendedName>
        <fullName evidence="4">nicotinate-nucleotide diphosphorylase (carboxylating)</fullName>
        <ecNumber evidence="4">2.4.2.19</ecNumber>
    </recommendedName>
    <alternativeName>
        <fullName evidence="8">Quinolinate phosphoribosyltransferase [decarboxylating]</fullName>
    </alternativeName>
</protein>
<dbReference type="KEGG" id="caa:Caka_2116"/>
<keyword evidence="5" id="KW-0662">Pyridine nucleotide biosynthesis</keyword>
<dbReference type="GO" id="GO:0009435">
    <property type="term" value="P:NAD+ biosynthetic process"/>
    <property type="evidence" value="ECO:0007669"/>
    <property type="project" value="UniProtKB-UniPathway"/>
</dbReference>
<organism evidence="12 13">
    <name type="scientific">Coraliomargarita akajimensis (strain DSM 45221 / IAM 15411 / JCM 23193 / KCTC 12865 / 04OKA010-24)</name>
    <dbReference type="NCBI Taxonomy" id="583355"/>
    <lineage>
        <taxon>Bacteria</taxon>
        <taxon>Pseudomonadati</taxon>
        <taxon>Verrucomicrobiota</taxon>
        <taxon>Opitutia</taxon>
        <taxon>Puniceicoccales</taxon>
        <taxon>Coraliomargaritaceae</taxon>
        <taxon>Coraliomargarita</taxon>
    </lineage>
</organism>
<dbReference type="GO" id="GO:0034213">
    <property type="term" value="P:quinolinate catabolic process"/>
    <property type="evidence" value="ECO:0007669"/>
    <property type="project" value="TreeGrafter"/>
</dbReference>
<dbReference type="PANTHER" id="PTHR32179:SF3">
    <property type="entry name" value="NICOTINATE-NUCLEOTIDE PYROPHOSPHORYLASE [CARBOXYLATING]"/>
    <property type="match status" value="1"/>
</dbReference>
<evidence type="ECO:0000256" key="7">
    <source>
        <dbReference type="ARBA" id="ARBA00022679"/>
    </source>
</evidence>
<dbReference type="Pfam" id="PF02749">
    <property type="entry name" value="QRPTase_N"/>
    <property type="match status" value="1"/>
</dbReference>
<dbReference type="InterPro" id="IPR036068">
    <property type="entry name" value="Nicotinate_pribotase-like_C"/>
</dbReference>
<dbReference type="GO" id="GO:0005737">
    <property type="term" value="C:cytoplasm"/>
    <property type="evidence" value="ECO:0007669"/>
    <property type="project" value="TreeGrafter"/>
</dbReference>
<dbReference type="eggNOG" id="COG0157">
    <property type="taxonomic scope" value="Bacteria"/>
</dbReference>
<dbReference type="STRING" id="583355.Caka_2116"/>
<dbReference type="InterPro" id="IPR004393">
    <property type="entry name" value="NadC"/>
</dbReference>
<dbReference type="HOGENOM" id="CLU_039622_0_1_0"/>
<dbReference type="Proteomes" id="UP000000925">
    <property type="component" value="Chromosome"/>
</dbReference>
<dbReference type="EMBL" id="CP001998">
    <property type="protein sequence ID" value="ADE55134.1"/>
    <property type="molecule type" value="Genomic_DNA"/>
</dbReference>
<evidence type="ECO:0000313" key="12">
    <source>
        <dbReference type="EMBL" id="ADE55134.1"/>
    </source>
</evidence>
<name>D5ELJ8_CORAD</name>
<dbReference type="OrthoDB" id="9782546at2"/>
<keyword evidence="13" id="KW-1185">Reference proteome</keyword>
<dbReference type="FunFam" id="3.20.20.70:FF:000030">
    <property type="entry name" value="Nicotinate-nucleotide pyrophosphorylase, carboxylating"/>
    <property type="match status" value="1"/>
</dbReference>
<dbReference type="InterPro" id="IPR027277">
    <property type="entry name" value="NadC/ModD"/>
</dbReference>
<dbReference type="RefSeq" id="WP_013043856.1">
    <property type="nucleotide sequence ID" value="NC_014008.1"/>
</dbReference>
<evidence type="ECO:0000256" key="3">
    <source>
        <dbReference type="ARBA" id="ARBA00009400"/>
    </source>
</evidence>
<dbReference type="NCBIfam" id="TIGR00078">
    <property type="entry name" value="nadC"/>
    <property type="match status" value="1"/>
</dbReference>
<accession>D5ELJ8</accession>
<dbReference type="InterPro" id="IPR022412">
    <property type="entry name" value="Quinolinate_PRibosylTrfase_N"/>
</dbReference>
<dbReference type="GO" id="GO:0004514">
    <property type="term" value="F:nicotinate-nucleotide diphosphorylase (carboxylating) activity"/>
    <property type="evidence" value="ECO:0007669"/>
    <property type="project" value="UniProtKB-EC"/>
</dbReference>
<evidence type="ECO:0000256" key="5">
    <source>
        <dbReference type="ARBA" id="ARBA00022642"/>
    </source>
</evidence>
<evidence type="ECO:0000256" key="8">
    <source>
        <dbReference type="ARBA" id="ARBA00033102"/>
    </source>
</evidence>
<dbReference type="SUPFAM" id="SSF51690">
    <property type="entry name" value="Nicotinate/Quinolinate PRTase C-terminal domain-like"/>
    <property type="match status" value="1"/>
</dbReference>
<dbReference type="InterPro" id="IPR013785">
    <property type="entry name" value="Aldolase_TIM"/>
</dbReference>
<comment type="similarity">
    <text evidence="3 9">Belongs to the NadC/ModD family.</text>
</comment>
<evidence type="ECO:0000256" key="4">
    <source>
        <dbReference type="ARBA" id="ARBA00011944"/>
    </source>
</evidence>
<evidence type="ECO:0000256" key="9">
    <source>
        <dbReference type="PIRNR" id="PIRNR006250"/>
    </source>
</evidence>
<dbReference type="Pfam" id="PF01729">
    <property type="entry name" value="QRPTase_C"/>
    <property type="match status" value="1"/>
</dbReference>
<dbReference type="AlphaFoldDB" id="D5ELJ8"/>
<dbReference type="InterPro" id="IPR002638">
    <property type="entry name" value="Quinolinate_PRibosylTrfase_C"/>
</dbReference>
<keyword evidence="6 9" id="KW-0328">Glycosyltransferase</keyword>
<dbReference type="Gene3D" id="3.90.1170.20">
    <property type="entry name" value="Quinolinate phosphoribosyl transferase, N-terminal domain"/>
    <property type="match status" value="1"/>
</dbReference>
<evidence type="ECO:0000256" key="2">
    <source>
        <dbReference type="ARBA" id="ARBA00004893"/>
    </source>
</evidence>
<dbReference type="PANTHER" id="PTHR32179">
    <property type="entry name" value="NICOTINATE-NUCLEOTIDE PYROPHOSPHORYLASE [CARBOXYLATING]"/>
    <property type="match status" value="1"/>
</dbReference>
<dbReference type="PIRSF" id="PIRSF006250">
    <property type="entry name" value="NadC_ModD"/>
    <property type="match status" value="1"/>
</dbReference>
<dbReference type="CDD" id="cd01572">
    <property type="entry name" value="QPRTase"/>
    <property type="match status" value="1"/>
</dbReference>
<feature type="domain" description="Quinolinate phosphoribosyl transferase N-terminal" evidence="11">
    <location>
        <begin position="53"/>
        <end position="137"/>
    </location>
</feature>
<evidence type="ECO:0000259" key="11">
    <source>
        <dbReference type="Pfam" id="PF02749"/>
    </source>
</evidence>
<sequence>MSDATPRYTKQDFLSRLSWDEIDTDYLRQLVGLAKIEDLAGAGLADRPERLGDVTTALMPEGTTGRAELRARETMVVCGLGMVQIVLDAYGDACHFEAALPDGSLVEQGTLLGTLEGPSAALLQGERVLLNFLQHLSGIATETSGYVEALAESDTALLDTRKTLPGYRILQKYAFACGGGYNHRMGLFDRVMLKDNHLEVAGATGGERLTDTVALARATCETLAVEVEVDSVEQIQPVLDAGADIILLDNFSVEELRDAIALIGDRACTEASGGVLQNTLHKLGELGLDFISTGAPVHQSTWKDIGLDWV</sequence>
<dbReference type="InterPro" id="IPR037128">
    <property type="entry name" value="Quinolinate_PRibosylTase_N_sf"/>
</dbReference>
<evidence type="ECO:0000256" key="1">
    <source>
        <dbReference type="ARBA" id="ARBA00003237"/>
    </source>
</evidence>
<dbReference type="UniPathway" id="UPA00253">
    <property type="reaction ID" value="UER00331"/>
</dbReference>
<evidence type="ECO:0000256" key="6">
    <source>
        <dbReference type="ARBA" id="ARBA00022676"/>
    </source>
</evidence>
<dbReference type="EC" id="2.4.2.19" evidence="4"/>
<comment type="pathway">
    <text evidence="2">Cofactor biosynthesis; NAD(+) biosynthesis; nicotinate D-ribonucleotide from quinolinate: step 1/1.</text>
</comment>
<gene>
    <name evidence="12" type="ordered locus">Caka_2116</name>
</gene>
<feature type="domain" description="Quinolinate phosphoribosyl transferase C-terminal" evidence="10">
    <location>
        <begin position="139"/>
        <end position="308"/>
    </location>
</feature>
<comment type="function">
    <text evidence="1">Involved in the catabolism of quinolinic acid (QA).</text>
</comment>
<dbReference type="Gene3D" id="3.20.20.70">
    <property type="entry name" value="Aldolase class I"/>
    <property type="match status" value="1"/>
</dbReference>